<evidence type="ECO:0000313" key="3">
    <source>
        <dbReference type="Proteomes" id="UP000698059"/>
    </source>
</evidence>
<feature type="compositionally biased region" description="Low complexity" evidence="1">
    <location>
        <begin position="9"/>
        <end position="22"/>
    </location>
</feature>
<accession>A0ABS2LCA3</accession>
<organism evidence="2 3">
    <name type="scientific">Oerskovia jenensis</name>
    <dbReference type="NCBI Taxonomy" id="162169"/>
    <lineage>
        <taxon>Bacteria</taxon>
        <taxon>Bacillati</taxon>
        <taxon>Actinomycetota</taxon>
        <taxon>Actinomycetes</taxon>
        <taxon>Micrococcales</taxon>
        <taxon>Cellulomonadaceae</taxon>
        <taxon>Oerskovia</taxon>
    </lineage>
</organism>
<evidence type="ECO:0000256" key="1">
    <source>
        <dbReference type="SAM" id="MobiDB-lite"/>
    </source>
</evidence>
<comment type="caution">
    <text evidence="2">The sequence shown here is derived from an EMBL/GenBank/DDBJ whole genome shotgun (WGS) entry which is preliminary data.</text>
</comment>
<dbReference type="RefSeq" id="WP_205305711.1">
    <property type="nucleotide sequence ID" value="NZ_BAAAVF010000015.1"/>
</dbReference>
<feature type="region of interest" description="Disordered" evidence="1">
    <location>
        <begin position="1"/>
        <end position="23"/>
    </location>
</feature>
<dbReference type="Proteomes" id="UP000698059">
    <property type="component" value="Unassembled WGS sequence"/>
</dbReference>
<gene>
    <name evidence="2" type="ORF">JOD49_000339</name>
</gene>
<reference evidence="2 3" key="1">
    <citation type="submission" date="2021-01" db="EMBL/GenBank/DDBJ databases">
        <title>Sequencing the genomes of 1000 actinobacteria strains.</title>
        <authorList>
            <person name="Klenk H.-P."/>
        </authorList>
    </citation>
    <scope>NUCLEOTIDE SEQUENCE [LARGE SCALE GENOMIC DNA]</scope>
    <source>
        <strain evidence="2 3">DSM 46000</strain>
    </source>
</reference>
<keyword evidence="3" id="KW-1185">Reference proteome</keyword>
<dbReference type="EMBL" id="JAFBBO010000001">
    <property type="protein sequence ID" value="MBM7477419.1"/>
    <property type="molecule type" value="Genomic_DNA"/>
</dbReference>
<sequence>MLLARGEPRPQTGRTGRTTGQRWPEERRVAYAAVLAAADRDISGFGYLLVVAHHEDWENFVLPTEGPEAGEVPDDTQHDLQTATSELELIAPKPIRELAEEFESGIREFDWMLTVARITSISPEEGAYVSEGQDGLKEIRSRLADAMRADVNGMKNSPAL</sequence>
<proteinExistence type="predicted"/>
<name>A0ABS2LCA3_9CELL</name>
<evidence type="ECO:0000313" key="2">
    <source>
        <dbReference type="EMBL" id="MBM7477419.1"/>
    </source>
</evidence>
<protein>
    <submittedName>
        <fullName evidence="2">Uncharacterized protein</fullName>
    </submittedName>
</protein>